<reference evidence="2 3" key="1">
    <citation type="journal article" date="2018" name="Nat. Biotechnol.">
        <title>A standardized bacterial taxonomy based on genome phylogeny substantially revises the tree of life.</title>
        <authorList>
            <person name="Parks D.H."/>
            <person name="Chuvochina M."/>
            <person name="Waite D.W."/>
            <person name="Rinke C."/>
            <person name="Skarshewski A."/>
            <person name="Chaumeil P.A."/>
            <person name="Hugenholtz P."/>
        </authorList>
    </citation>
    <scope>NUCLEOTIDE SEQUENCE [LARGE SCALE GENOMIC DNA]</scope>
    <source>
        <strain evidence="2">UBA8672</strain>
    </source>
</reference>
<feature type="non-terminal residue" evidence="2">
    <location>
        <position position="1"/>
    </location>
</feature>
<dbReference type="AlphaFoldDB" id="A0A3D5QCN9"/>
<accession>A0A3D5QCN9</accession>
<gene>
    <name evidence="2" type="ORF">DHM44_07955</name>
</gene>
<organism evidence="2 3">
    <name type="scientific">Flexistipes sinusarabici</name>
    <dbReference type="NCBI Taxonomy" id="2352"/>
    <lineage>
        <taxon>Bacteria</taxon>
        <taxon>Pseudomonadati</taxon>
        <taxon>Deferribacterota</taxon>
        <taxon>Deferribacteres</taxon>
        <taxon>Deferribacterales</taxon>
        <taxon>Flexistipitaceae</taxon>
        <taxon>Flexistipes</taxon>
    </lineage>
</organism>
<evidence type="ECO:0000313" key="2">
    <source>
        <dbReference type="EMBL" id="HCW93601.1"/>
    </source>
</evidence>
<comment type="caution">
    <text evidence="2">The sequence shown here is derived from an EMBL/GenBank/DDBJ whole genome shotgun (WGS) entry which is preliminary data.</text>
</comment>
<name>A0A3D5QCN9_FLESI</name>
<proteinExistence type="predicted"/>
<protein>
    <submittedName>
        <fullName evidence="2">RNase adapter RapZ</fullName>
    </submittedName>
</protein>
<evidence type="ECO:0000259" key="1">
    <source>
        <dbReference type="Pfam" id="PF22740"/>
    </source>
</evidence>
<evidence type="ECO:0000313" key="3">
    <source>
        <dbReference type="Proteomes" id="UP000262325"/>
    </source>
</evidence>
<dbReference type="Pfam" id="PF22740">
    <property type="entry name" value="PapZ_C"/>
    <property type="match status" value="1"/>
</dbReference>
<feature type="domain" description="RapZ C-terminal" evidence="1">
    <location>
        <begin position="1"/>
        <end position="34"/>
    </location>
</feature>
<sequence length="36" mass="4248">TGGKHRSVAIVEEIGKYLEKKHKNKIYIKHRDIDRS</sequence>
<dbReference type="Proteomes" id="UP000262325">
    <property type="component" value="Unassembled WGS sequence"/>
</dbReference>
<dbReference type="InterPro" id="IPR053931">
    <property type="entry name" value="RapZ_C"/>
</dbReference>
<dbReference type="EMBL" id="DPPF01000164">
    <property type="protein sequence ID" value="HCW93601.1"/>
    <property type="molecule type" value="Genomic_DNA"/>
</dbReference>